<name>A0AAC9WIT8_9STAP</name>
<gene>
    <name evidence="1" type="ORF">B5P37_04470</name>
</gene>
<evidence type="ECO:0000313" key="1">
    <source>
        <dbReference type="EMBL" id="ARJ50624.1"/>
    </source>
</evidence>
<dbReference type="KEGG" id="slz:B5P37_04470"/>
<dbReference type="EMBL" id="CP020773">
    <property type="protein sequence ID" value="ARJ50624.1"/>
    <property type="molecule type" value="Genomic_DNA"/>
</dbReference>
<dbReference type="RefSeq" id="WP_085237102.1">
    <property type="nucleotide sequence ID" value="NZ_CP020773.1"/>
</dbReference>
<sequence length="562" mass="66152">MKKSGFNQLRTEVRDKVKQMKDPKRIIETIITVDGKVDIEIALQSLNFEQQAIYQHLDYAKCVFGDASPIEEKAMLCFGMTEYGRLLLGEKYFFDAYTQIWGYFIIPHETMTVIEQDIARLHAQEKWLYQTEVVPFFRQLSQQDVVKVLDAIKNKIDFMAPILLYYYDQTFTTFYHYNNLLRSLEGETTRFLLDDLATQDVSTWTTHERTFIFNMYAILQSGPPARGEEVNGVHFSLTYLSRYFKQKREDYQQVVNSPQTIGAVSLLTQAQMLAQLRDEVTEHAMIYRQINGLNLHKKERLIEKEALTAYTDQRLEAVLLQMLEVHTIEVYYAAFYHFIDQHRRSDRLQQLLETIVSYAIEATHSDIGMTRSFRQPYAYYCALKNNDIATICDWNQKMYFCCVIPSGTLIESFQGQPQMLTGILVAISKRMEYNSWHYTPGNFLNRVKNMERHYYFPPVMSDITTWSNQHHKGHVFADVKYAMRCPGTIQCPPYDLAAFYDLRLMRSTGNTYTEDDLMKALYYQRILGELYQAWFDFGMQTACTIDITAYDRAWYQQQYQQI</sequence>
<evidence type="ECO:0000313" key="2">
    <source>
        <dbReference type="Proteomes" id="UP000242864"/>
    </source>
</evidence>
<protein>
    <submittedName>
        <fullName evidence="1">Uncharacterized protein</fullName>
    </submittedName>
</protein>
<dbReference type="AlphaFoldDB" id="A0AAC9WIT8"/>
<organism evidence="1 2">
    <name type="scientific">Staphylococcus lutrae</name>
    <dbReference type="NCBI Taxonomy" id="155085"/>
    <lineage>
        <taxon>Bacteria</taxon>
        <taxon>Bacillati</taxon>
        <taxon>Bacillota</taxon>
        <taxon>Bacilli</taxon>
        <taxon>Bacillales</taxon>
        <taxon>Staphylococcaceae</taxon>
        <taxon>Staphylococcus</taxon>
    </lineage>
</organism>
<keyword evidence="2" id="KW-1185">Reference proteome</keyword>
<reference evidence="1 2" key="1">
    <citation type="submission" date="2017-04" db="EMBL/GenBank/DDBJ databases">
        <authorList>
            <person name="Veseli I.A."/>
            <person name="Tang C."/>
            <person name="Pombert J.-F."/>
        </authorList>
    </citation>
    <scope>NUCLEOTIDE SEQUENCE [LARGE SCALE GENOMIC DNA]</scope>
    <source>
        <strain evidence="1 2">ATCC 700373</strain>
    </source>
</reference>
<dbReference type="Proteomes" id="UP000242864">
    <property type="component" value="Chromosome"/>
</dbReference>
<accession>A0AAC9WIT8</accession>
<proteinExistence type="predicted"/>